<comment type="catalytic activity">
    <reaction evidence="11 12">
        <text>L-aspartate 4-semialdehyde + pyruvate = (2S,4S)-4-hydroxy-2,3,4,5-tetrahydrodipicolinate + H2O + H(+)</text>
        <dbReference type="Rhea" id="RHEA:34171"/>
        <dbReference type="ChEBI" id="CHEBI:15361"/>
        <dbReference type="ChEBI" id="CHEBI:15377"/>
        <dbReference type="ChEBI" id="CHEBI:15378"/>
        <dbReference type="ChEBI" id="CHEBI:67139"/>
        <dbReference type="ChEBI" id="CHEBI:537519"/>
        <dbReference type="EC" id="4.3.3.7"/>
    </reaction>
</comment>
<feature type="site" description="Part of a proton relay during catalysis" evidence="12">
    <location>
        <position position="111"/>
    </location>
</feature>
<evidence type="ECO:0000256" key="9">
    <source>
        <dbReference type="ARBA" id="ARBA00023239"/>
    </source>
</evidence>
<evidence type="ECO:0000256" key="1">
    <source>
        <dbReference type="ARBA" id="ARBA00003294"/>
    </source>
</evidence>
<dbReference type="GO" id="GO:0005829">
    <property type="term" value="C:cytosol"/>
    <property type="evidence" value="ECO:0007669"/>
    <property type="project" value="TreeGrafter"/>
</dbReference>
<evidence type="ECO:0000256" key="7">
    <source>
        <dbReference type="ARBA" id="ARBA00022915"/>
    </source>
</evidence>
<protein>
    <recommendedName>
        <fullName evidence="4 12">4-hydroxy-tetrahydrodipicolinate synthase</fullName>
        <shortName evidence="12">HTPA synthase</shortName>
        <ecNumber evidence="4 12">4.3.3.7</ecNumber>
    </recommendedName>
</protein>
<evidence type="ECO:0000256" key="14">
    <source>
        <dbReference type="PIRSR" id="PIRSR001365-1"/>
    </source>
</evidence>
<dbReference type="InterPro" id="IPR020625">
    <property type="entry name" value="Schiff_base-form_aldolases_AS"/>
</dbReference>
<comment type="caution">
    <text evidence="16">The sequence shown here is derived from an EMBL/GenBank/DDBJ whole genome shotgun (WGS) entry which is preliminary data.</text>
</comment>
<dbReference type="PANTHER" id="PTHR12128">
    <property type="entry name" value="DIHYDRODIPICOLINATE SYNTHASE"/>
    <property type="match status" value="1"/>
</dbReference>
<keyword evidence="17" id="KW-1185">Reference proteome</keyword>
<proteinExistence type="inferred from homology"/>
<comment type="caution">
    <text evidence="12">Was originally thought to be a dihydrodipicolinate synthase (DHDPS), catalyzing the condensation of (S)-aspartate-beta-semialdehyde [(S)-ASA] and pyruvate to dihydrodipicolinate (DHDP). However, it was shown in E.coli that the product of the enzymatic reaction is not dihydrodipicolinate but in fact (4S)-4-hydroxy-2,3,4,5-tetrahydro-(2S)-dipicolinic acid (HTPA), and that the consecutive dehydration reaction leading to DHDP is not spontaneous but catalyzed by DapB.</text>
</comment>
<dbReference type="GO" id="GO:0008840">
    <property type="term" value="F:4-hydroxy-tetrahydrodipicolinate synthase activity"/>
    <property type="evidence" value="ECO:0007669"/>
    <property type="project" value="UniProtKB-UniRule"/>
</dbReference>
<feature type="binding site" evidence="12 15">
    <location>
        <position position="207"/>
    </location>
    <ligand>
        <name>pyruvate</name>
        <dbReference type="ChEBI" id="CHEBI:15361"/>
    </ligand>
</feature>
<evidence type="ECO:0000256" key="3">
    <source>
        <dbReference type="ARBA" id="ARBA00007592"/>
    </source>
</evidence>
<evidence type="ECO:0000256" key="12">
    <source>
        <dbReference type="HAMAP-Rule" id="MF_00418"/>
    </source>
</evidence>
<feature type="active site" description="Proton donor/acceptor" evidence="12 14">
    <location>
        <position position="137"/>
    </location>
</feature>
<keyword evidence="7 12" id="KW-0220">Diaminopimelate biosynthesis</keyword>
<evidence type="ECO:0000256" key="11">
    <source>
        <dbReference type="ARBA" id="ARBA00047836"/>
    </source>
</evidence>
<dbReference type="GO" id="GO:0009089">
    <property type="term" value="P:lysine biosynthetic process via diaminopimelate"/>
    <property type="evidence" value="ECO:0007669"/>
    <property type="project" value="UniProtKB-UniRule"/>
</dbReference>
<evidence type="ECO:0000256" key="2">
    <source>
        <dbReference type="ARBA" id="ARBA00005120"/>
    </source>
</evidence>
<evidence type="ECO:0000256" key="6">
    <source>
        <dbReference type="ARBA" id="ARBA00022605"/>
    </source>
</evidence>
<evidence type="ECO:0000256" key="15">
    <source>
        <dbReference type="PIRSR" id="PIRSR001365-2"/>
    </source>
</evidence>
<dbReference type="InterPro" id="IPR013785">
    <property type="entry name" value="Aldolase_TIM"/>
</dbReference>
<comment type="caution">
    <text evidence="12">Lacks conserved residue(s) required for the propagation of feature annotation.</text>
</comment>
<dbReference type="InterPro" id="IPR002220">
    <property type="entry name" value="DapA-like"/>
</dbReference>
<dbReference type="Proteomes" id="UP000247371">
    <property type="component" value="Unassembled WGS sequence"/>
</dbReference>
<dbReference type="HAMAP" id="MF_00418">
    <property type="entry name" value="DapA"/>
    <property type="match status" value="1"/>
</dbReference>
<dbReference type="PIRSF" id="PIRSF001365">
    <property type="entry name" value="DHDPS"/>
    <property type="match status" value="1"/>
</dbReference>
<dbReference type="UniPathway" id="UPA00034">
    <property type="reaction ID" value="UER00017"/>
</dbReference>
<dbReference type="NCBIfam" id="TIGR00674">
    <property type="entry name" value="dapA"/>
    <property type="match status" value="1"/>
</dbReference>
<dbReference type="SUPFAM" id="SSF51569">
    <property type="entry name" value="Aldolase"/>
    <property type="match status" value="1"/>
</dbReference>
<evidence type="ECO:0000256" key="10">
    <source>
        <dbReference type="ARBA" id="ARBA00023270"/>
    </source>
</evidence>
<keyword evidence="5 12" id="KW-0963">Cytoplasm</keyword>
<accession>A0A2V4RHT9</accession>
<dbReference type="SMART" id="SM01130">
    <property type="entry name" value="DHDPS"/>
    <property type="match status" value="1"/>
</dbReference>
<dbReference type="InterPro" id="IPR005263">
    <property type="entry name" value="DapA"/>
</dbReference>
<evidence type="ECO:0000256" key="8">
    <source>
        <dbReference type="ARBA" id="ARBA00023154"/>
    </source>
</evidence>
<reference evidence="16 17" key="1">
    <citation type="submission" date="2017-07" db="EMBL/GenBank/DDBJ databases">
        <title>A draft genome sequence of Komagataeibacter swingsii LMG 22125.</title>
        <authorList>
            <person name="Skraban J."/>
            <person name="Cleenwerck I."/>
            <person name="Vandamme P."/>
            <person name="Trcek J."/>
        </authorList>
    </citation>
    <scope>NUCLEOTIDE SEQUENCE [LARGE SCALE GENOMIC DNA]</scope>
    <source>
        <strain evidence="16 17">LMG 22125</strain>
    </source>
</reference>
<evidence type="ECO:0000256" key="13">
    <source>
        <dbReference type="PIRNR" id="PIRNR001365"/>
    </source>
</evidence>
<feature type="binding site" evidence="12 15">
    <location>
        <position position="49"/>
    </location>
    <ligand>
        <name>pyruvate</name>
        <dbReference type="ChEBI" id="CHEBI:15361"/>
    </ligand>
</feature>
<dbReference type="Gene3D" id="3.20.20.70">
    <property type="entry name" value="Aldolase class I"/>
    <property type="match status" value="1"/>
</dbReference>
<dbReference type="EC" id="4.3.3.7" evidence="4 12"/>
<comment type="subcellular location">
    <subcellularLocation>
        <location evidence="12">Cytoplasm</location>
    </subcellularLocation>
</comment>
<keyword evidence="8 12" id="KW-0457">Lysine biosynthesis</keyword>
<keyword evidence="9 12" id="KW-0456">Lyase</keyword>
<keyword evidence="6 12" id="KW-0028">Amino-acid biosynthesis</keyword>
<comment type="pathway">
    <text evidence="2 12">Amino-acid biosynthesis; L-lysine biosynthesis via DAP pathway; (S)-tetrahydrodipicolinate from L-aspartate: step 3/4.</text>
</comment>
<dbReference type="AlphaFoldDB" id="A0A2V4RHT9"/>
<dbReference type="GO" id="GO:0019877">
    <property type="term" value="P:diaminopimelate biosynthetic process"/>
    <property type="evidence" value="ECO:0007669"/>
    <property type="project" value="UniProtKB-UniRule"/>
</dbReference>
<dbReference type="PRINTS" id="PR00146">
    <property type="entry name" value="DHPICSNTHASE"/>
</dbReference>
<dbReference type="RefSeq" id="WP_110557893.1">
    <property type="nucleotide sequence ID" value="NZ_NKUB01000049.1"/>
</dbReference>
<comment type="function">
    <text evidence="1 12">Catalyzes the condensation of (S)-aspartate-beta-semialdehyde [(S)-ASA] and pyruvate to 4-hydroxy-tetrahydrodipicolinate (HTPA).</text>
</comment>
<dbReference type="PANTHER" id="PTHR12128:SF66">
    <property type="entry name" value="4-HYDROXY-2-OXOGLUTARATE ALDOLASE, MITOCHONDRIAL"/>
    <property type="match status" value="1"/>
</dbReference>
<dbReference type="PROSITE" id="PS00666">
    <property type="entry name" value="DHDPS_2"/>
    <property type="match status" value="1"/>
</dbReference>
<keyword evidence="10 12" id="KW-0704">Schiff base</keyword>
<evidence type="ECO:0000256" key="4">
    <source>
        <dbReference type="ARBA" id="ARBA00012086"/>
    </source>
</evidence>
<comment type="subunit">
    <text evidence="12">Homotetramer; dimer of dimers.</text>
</comment>
<evidence type="ECO:0000256" key="5">
    <source>
        <dbReference type="ARBA" id="ARBA00022490"/>
    </source>
</evidence>
<comment type="similarity">
    <text evidence="3 12 13">Belongs to the DapA family.</text>
</comment>
<gene>
    <name evidence="12 16" type="primary">dapA</name>
    <name evidence="16" type="ORF">CFR76_16445</name>
</gene>
<feature type="active site" description="Schiff-base intermediate with substrate" evidence="12 14">
    <location>
        <position position="165"/>
    </location>
</feature>
<dbReference type="EMBL" id="NKUB01000049">
    <property type="protein sequence ID" value="PYD68195.1"/>
    <property type="molecule type" value="Genomic_DNA"/>
</dbReference>
<evidence type="ECO:0000313" key="17">
    <source>
        <dbReference type="Proteomes" id="UP000247371"/>
    </source>
</evidence>
<dbReference type="Pfam" id="PF00701">
    <property type="entry name" value="DHDPS"/>
    <property type="match status" value="1"/>
</dbReference>
<evidence type="ECO:0000313" key="16">
    <source>
        <dbReference type="EMBL" id="PYD68195.1"/>
    </source>
</evidence>
<name>A0A2V4RHT9_9PROT</name>
<organism evidence="16 17">
    <name type="scientific">Komagataeibacter swingsii</name>
    <dbReference type="NCBI Taxonomy" id="215220"/>
    <lineage>
        <taxon>Bacteria</taxon>
        <taxon>Pseudomonadati</taxon>
        <taxon>Pseudomonadota</taxon>
        <taxon>Alphaproteobacteria</taxon>
        <taxon>Acetobacterales</taxon>
        <taxon>Acetobacteraceae</taxon>
        <taxon>Komagataeibacter</taxon>
    </lineage>
</organism>
<sequence>MPKPLFRGIMPAIPTPMQPDGAIDEARLTDFVHFLIREGASGIVPIGGTGEYTAQSASERQRVVATTVKAAAGRVPVVAGVLSTGYADAVDAGRAFTDVGADGLLVITPYYARGSQDGMRRYFASYARDVKNRVLAYDIPYRTGVGLTPQTIVALEADGAIVGMKACNTDVAHFNEVAAGVSADFALLSGEDGLFPTHMALGACGGIIASASLLPAYWVRMYELAAKGETGAAIAAQRRLLPVLDTIFSDVNPGPMKAMFRMAGADIGGVRLPLLDPDQAALRRIGETTEMMYAQGLIDRTALFS</sequence>